<evidence type="ECO:0000313" key="10">
    <source>
        <dbReference type="EMBL" id="VEU19793.1"/>
    </source>
</evidence>
<dbReference type="EC" id="2.1.1.85" evidence="3"/>
<evidence type="ECO:0000256" key="6">
    <source>
        <dbReference type="ARBA" id="ARBA00022679"/>
    </source>
</evidence>
<keyword evidence="5" id="KW-0489">Methyltransferase</keyword>
<protein>
    <recommendedName>
        <fullName evidence="3">protein-histidine N-methyltransferase</fullName>
        <ecNumber evidence="3">2.1.1.85</ecNumber>
    </recommendedName>
</protein>
<evidence type="ECO:0000313" key="11">
    <source>
        <dbReference type="Proteomes" id="UP000290900"/>
    </source>
</evidence>
<dbReference type="InterPro" id="IPR029063">
    <property type="entry name" value="SAM-dependent_MTases_sf"/>
</dbReference>
<keyword evidence="8" id="KW-0539">Nucleus</keyword>
<evidence type="ECO:0000256" key="9">
    <source>
        <dbReference type="ARBA" id="ARBA00038126"/>
    </source>
</evidence>
<dbReference type="GO" id="GO:0005634">
    <property type="term" value="C:nucleus"/>
    <property type="evidence" value="ECO:0007669"/>
    <property type="project" value="UniProtKB-SubCell"/>
</dbReference>
<keyword evidence="7" id="KW-0949">S-adenosyl-L-methionine</keyword>
<dbReference type="GO" id="GO:0032259">
    <property type="term" value="P:methylation"/>
    <property type="evidence" value="ECO:0007669"/>
    <property type="project" value="UniProtKB-KW"/>
</dbReference>
<gene>
    <name evidence="10" type="ORF">BRENAR_LOCUS529</name>
</gene>
<reference evidence="10 11" key="1">
    <citation type="submission" date="2018-12" db="EMBL/GenBank/DDBJ databases">
        <authorList>
            <person name="Tiukova I."/>
            <person name="Dainat J."/>
        </authorList>
    </citation>
    <scope>NUCLEOTIDE SEQUENCE [LARGE SCALE GENOMIC DNA]</scope>
</reference>
<keyword evidence="4" id="KW-0963">Cytoplasm</keyword>
<dbReference type="Gene3D" id="3.40.50.150">
    <property type="entry name" value="Vaccinia Virus protein VP39"/>
    <property type="match status" value="1"/>
</dbReference>
<dbReference type="OrthoDB" id="1723750at2759"/>
<accession>A0A448YFT5</accession>
<dbReference type="GO" id="GO:0018064">
    <property type="term" value="F:protein-L-histidine N-tele-methyltransferase activity"/>
    <property type="evidence" value="ECO:0007669"/>
    <property type="project" value="UniProtKB-EC"/>
</dbReference>
<dbReference type="AlphaFoldDB" id="A0A448YFT5"/>
<evidence type="ECO:0000256" key="7">
    <source>
        <dbReference type="ARBA" id="ARBA00022691"/>
    </source>
</evidence>
<evidence type="ECO:0000256" key="2">
    <source>
        <dbReference type="ARBA" id="ARBA00004496"/>
    </source>
</evidence>
<proteinExistence type="inferred from homology"/>
<evidence type="ECO:0000256" key="8">
    <source>
        <dbReference type="ARBA" id="ARBA00023242"/>
    </source>
</evidence>
<dbReference type="FunCoup" id="A0A448YFT5">
    <property type="interactions" value="1588"/>
</dbReference>
<evidence type="ECO:0000256" key="1">
    <source>
        <dbReference type="ARBA" id="ARBA00004123"/>
    </source>
</evidence>
<dbReference type="Proteomes" id="UP000290900">
    <property type="component" value="Unassembled WGS sequence"/>
</dbReference>
<name>A0A448YFT5_BRENA</name>
<dbReference type="InParanoid" id="A0A448YFT5"/>
<comment type="subcellular location">
    <subcellularLocation>
        <location evidence="2">Cytoplasm</location>
    </subcellularLocation>
    <subcellularLocation>
        <location evidence="1">Nucleus</location>
    </subcellularLocation>
</comment>
<dbReference type="InterPro" id="IPR019410">
    <property type="entry name" value="Methyltransf_16"/>
</dbReference>
<dbReference type="PANTHER" id="PTHR14614:SF39">
    <property type="entry name" value="HISTIDINE PROTEIN METHYLTRANSFERASE 1 HOMOLOG"/>
    <property type="match status" value="1"/>
</dbReference>
<dbReference type="PANTHER" id="PTHR14614">
    <property type="entry name" value="HEPATOCELLULAR CARCINOMA-ASSOCIATED ANTIGEN"/>
    <property type="match status" value="1"/>
</dbReference>
<evidence type="ECO:0000256" key="4">
    <source>
        <dbReference type="ARBA" id="ARBA00022490"/>
    </source>
</evidence>
<dbReference type="STRING" id="13370.A0A448YFT5"/>
<organism evidence="10 11">
    <name type="scientific">Brettanomyces naardenensis</name>
    <name type="common">Yeast</name>
    <dbReference type="NCBI Taxonomy" id="13370"/>
    <lineage>
        <taxon>Eukaryota</taxon>
        <taxon>Fungi</taxon>
        <taxon>Dikarya</taxon>
        <taxon>Ascomycota</taxon>
        <taxon>Saccharomycotina</taxon>
        <taxon>Pichiomycetes</taxon>
        <taxon>Pichiales</taxon>
        <taxon>Pichiaceae</taxon>
        <taxon>Brettanomyces</taxon>
    </lineage>
</organism>
<comment type="similarity">
    <text evidence="9">Belongs to the methyltransferase superfamily. METTL18 family.</text>
</comment>
<evidence type="ECO:0000256" key="3">
    <source>
        <dbReference type="ARBA" id="ARBA00012533"/>
    </source>
</evidence>
<sequence>MGFSFGFTQDQLDSSVPEKEVQNIDVSNPLDSVEVTQQPRVINLADMLSSSVGTRITYDTVKLVSQQTIYRRELFDVKQQLMTEDDFKEGKQNDLFEILIGDTEEDLKNGVYEGGLKSWECSYDLIGKLETLKLDSNGLIPSQPFNCIELGCGTSLPSLYIFDKVIRDRREHAEHRQPVNMVLSDYNYEVLRLVTLPNLFINWCLLAIPQERLQSLQGGQEGSVRQDEIYVSPLLAEAFIQWLKNHHIEVNLISGSWCRGFIDIVHTVVPDIEQTTNLVLTSETIYSPAILPVIGEIILELTFGNQPYTILTAKDIYFGVGGSVNQLLEYLQKRNKREDGAFIWQIEKVNSSLRRSIVSICKRAECK</sequence>
<evidence type="ECO:0000256" key="5">
    <source>
        <dbReference type="ARBA" id="ARBA00022603"/>
    </source>
</evidence>
<keyword evidence="6" id="KW-0808">Transferase</keyword>
<keyword evidence="11" id="KW-1185">Reference proteome</keyword>
<dbReference type="GO" id="GO:0005737">
    <property type="term" value="C:cytoplasm"/>
    <property type="evidence" value="ECO:0007669"/>
    <property type="project" value="UniProtKB-SubCell"/>
</dbReference>
<dbReference type="EMBL" id="CAACVR010000001">
    <property type="protein sequence ID" value="VEU19793.1"/>
    <property type="molecule type" value="Genomic_DNA"/>
</dbReference>